<accession>L8WCB4</accession>
<dbReference type="HOGENOM" id="CLU_1994142_0_0_1"/>
<comment type="caution">
    <text evidence="1">The sequence shown here is derived from an EMBL/GenBank/DDBJ whole genome shotgun (WGS) entry which is preliminary data.</text>
</comment>
<keyword evidence="2" id="KW-1185">Reference proteome</keyword>
<dbReference type="Proteomes" id="UP000011668">
    <property type="component" value="Unassembled WGS sequence"/>
</dbReference>
<dbReference type="AlphaFoldDB" id="L8WCB4"/>
<evidence type="ECO:0000313" key="2">
    <source>
        <dbReference type="Proteomes" id="UP000011668"/>
    </source>
</evidence>
<evidence type="ECO:0000313" key="1">
    <source>
        <dbReference type="EMBL" id="ELU35791.1"/>
    </source>
</evidence>
<proteinExistence type="predicted"/>
<protein>
    <submittedName>
        <fullName evidence="1">Uncharacterized protein</fullName>
    </submittedName>
</protein>
<sequence>MNGEYVTDRTADVWPPYGRPTKVPVLVSQMRIVKSSEPEQRCESSGENEIRGCWLRYMRLWRNMPRTQLAFLLSALQIEIDAKRERSVENEIGPTDAMRRQCECRQVMIRVRQPYLNVHAADQRQ</sequence>
<dbReference type="EMBL" id="AFRT01005291">
    <property type="protein sequence ID" value="ELU35791.1"/>
    <property type="molecule type" value="Genomic_DNA"/>
</dbReference>
<name>L8WCB4_THACA</name>
<gene>
    <name evidence="1" type="ORF">AG1IA_10179</name>
</gene>
<organism evidence="1 2">
    <name type="scientific">Thanatephorus cucumeris (strain AG1-IA)</name>
    <name type="common">Rice sheath blight fungus</name>
    <name type="synonym">Rhizoctonia solani</name>
    <dbReference type="NCBI Taxonomy" id="983506"/>
    <lineage>
        <taxon>Eukaryota</taxon>
        <taxon>Fungi</taxon>
        <taxon>Dikarya</taxon>
        <taxon>Basidiomycota</taxon>
        <taxon>Agaricomycotina</taxon>
        <taxon>Agaricomycetes</taxon>
        <taxon>Cantharellales</taxon>
        <taxon>Ceratobasidiaceae</taxon>
        <taxon>Rhizoctonia</taxon>
        <taxon>Rhizoctonia solani AG-1</taxon>
    </lineage>
</organism>
<reference evidence="1 2" key="1">
    <citation type="journal article" date="2013" name="Nat. Commun.">
        <title>The evolution and pathogenic mechanisms of the rice sheath blight pathogen.</title>
        <authorList>
            <person name="Zheng A."/>
            <person name="Lin R."/>
            <person name="Xu L."/>
            <person name="Qin P."/>
            <person name="Tang C."/>
            <person name="Ai P."/>
            <person name="Zhang D."/>
            <person name="Liu Y."/>
            <person name="Sun Z."/>
            <person name="Feng H."/>
            <person name="Wang Y."/>
            <person name="Chen Y."/>
            <person name="Liang X."/>
            <person name="Fu R."/>
            <person name="Li Q."/>
            <person name="Zhang J."/>
            <person name="Yu X."/>
            <person name="Xie Z."/>
            <person name="Ding L."/>
            <person name="Guan P."/>
            <person name="Tang J."/>
            <person name="Liang Y."/>
            <person name="Wang S."/>
            <person name="Deng Q."/>
            <person name="Li S."/>
            <person name="Zhu J."/>
            <person name="Wang L."/>
            <person name="Liu H."/>
            <person name="Li P."/>
        </authorList>
    </citation>
    <scope>NUCLEOTIDE SEQUENCE [LARGE SCALE GENOMIC DNA]</scope>
    <source>
        <strain evidence="2">AG-1 IA</strain>
    </source>
</reference>